<dbReference type="GeneID" id="27698409"/>
<dbReference type="HOGENOM" id="CLU_003953_4_0_1"/>
<dbReference type="VEuPathDB" id="FungiDB:Z519_05481"/>
<dbReference type="OrthoDB" id="4161767at2759"/>
<dbReference type="PANTHER" id="PTHR33112">
    <property type="entry name" value="DOMAIN PROTEIN, PUTATIVE-RELATED"/>
    <property type="match status" value="1"/>
</dbReference>
<keyword evidence="3" id="KW-1185">Reference proteome</keyword>
<dbReference type="EMBL" id="KN846986">
    <property type="protein sequence ID" value="KIW94165.1"/>
    <property type="molecule type" value="Genomic_DNA"/>
</dbReference>
<dbReference type="InterPro" id="IPR010730">
    <property type="entry name" value="HET"/>
</dbReference>
<proteinExistence type="predicted"/>
<dbReference type="AlphaFoldDB" id="A0A0D2HTJ2"/>
<dbReference type="Pfam" id="PF06985">
    <property type="entry name" value="HET"/>
    <property type="match status" value="1"/>
</dbReference>
<evidence type="ECO:0000313" key="3">
    <source>
        <dbReference type="Proteomes" id="UP000053789"/>
    </source>
</evidence>
<dbReference type="Proteomes" id="UP000053789">
    <property type="component" value="Unassembled WGS sequence"/>
</dbReference>
<name>A0A0D2HTJ2_CLAB1</name>
<gene>
    <name evidence="2" type="ORF">Z519_05481</name>
</gene>
<evidence type="ECO:0000313" key="2">
    <source>
        <dbReference type="EMBL" id="KIW94165.1"/>
    </source>
</evidence>
<sequence>MSSIAIPSISSRDSLRFADDEGDIVSAKTVEPSSPGDLCILCRHLDLEYIGYHDSAEYSSNNYFVQREFVAISNSAIKCSLCRKIVNLVNEWINNAPAGQTQHLDVSRSRVDIRLDTDWHTVKNGVSSAIQKAHSDRLRINYTIPHATATNDDKTYSITFFFQSYPKTASTKVQKNIENQALTWLATDDSAIPEPYTGRLRPLVANLSLFQRWKEACQNIHGSKCSQIFRGTPQISPRVIDVHQRCLVQARETDTWVCLSYVWGTTNTTRLLQSNIHIFLTPGSLSATVLPPVVEDALQVTRGLGEQYLWVDSLCIMQDHAADKTKFVSQMDSIYALATVVIIAATCIDANSPLPGVRPHSRQQKQEVFSVRNLSLLQSLDPVTGTKVDLRTGRAAAYLGTTVWDTRAWTLQERFLAARSLVFTAEQVFWECEEAFWCEDSFREFPQILPDPHRTSLCRGELNLSWNSDYISFDHYYRVLLGEYSTRALKYDSDALNAFSGIIRAFERSMGLEFFWGLPCAFLESALSWGNRTLTPRPHHRGDSTSNDHPKSPVFFPSWSWVGWKSDGSTKIDNQNLTMEPLGVEFYRLSDDGKTMKHLKQVGRFNDKVDMLVQGSSIPDRSSRATNVPVDSLPSLSNNTKANLSSVLCFWTASTHVTIAFEGRSSASLGSRDRESSAGWGLTISQGTKSMKAAWFHLPMLGPGERRKTVEVIAIAQNRGDWDGGHINNGAIGIMVISWKDGIASREGFAWVAILDWAALKDRVWKLIVLG</sequence>
<accession>A0A0D2HTJ2</accession>
<dbReference type="RefSeq" id="XP_016620834.1">
    <property type="nucleotide sequence ID" value="XM_016763221.1"/>
</dbReference>
<feature type="domain" description="Heterokaryon incompatibility" evidence="1">
    <location>
        <begin position="256"/>
        <end position="413"/>
    </location>
</feature>
<reference evidence="2" key="1">
    <citation type="submission" date="2015-01" db="EMBL/GenBank/DDBJ databases">
        <title>The Genome Sequence of Cladophialophora bantiana CBS 173.52.</title>
        <authorList>
            <consortium name="The Broad Institute Genomics Platform"/>
            <person name="Cuomo C."/>
            <person name="de Hoog S."/>
            <person name="Gorbushina A."/>
            <person name="Stielow B."/>
            <person name="Teixiera M."/>
            <person name="Abouelleil A."/>
            <person name="Chapman S.B."/>
            <person name="Priest M."/>
            <person name="Young S.K."/>
            <person name="Wortman J."/>
            <person name="Nusbaum C."/>
            <person name="Birren B."/>
        </authorList>
    </citation>
    <scope>NUCLEOTIDE SEQUENCE [LARGE SCALE GENOMIC DNA]</scope>
    <source>
        <strain evidence="2">CBS 173.52</strain>
    </source>
</reference>
<organism evidence="2 3">
    <name type="scientific">Cladophialophora bantiana (strain ATCC 10958 / CBS 173.52 / CDC B-1940 / NIH 8579)</name>
    <name type="common">Xylohypha bantiana</name>
    <dbReference type="NCBI Taxonomy" id="1442370"/>
    <lineage>
        <taxon>Eukaryota</taxon>
        <taxon>Fungi</taxon>
        <taxon>Dikarya</taxon>
        <taxon>Ascomycota</taxon>
        <taxon>Pezizomycotina</taxon>
        <taxon>Eurotiomycetes</taxon>
        <taxon>Chaetothyriomycetidae</taxon>
        <taxon>Chaetothyriales</taxon>
        <taxon>Herpotrichiellaceae</taxon>
        <taxon>Cladophialophora</taxon>
    </lineage>
</organism>
<protein>
    <recommendedName>
        <fullName evidence="1">Heterokaryon incompatibility domain-containing protein</fullName>
    </recommendedName>
</protein>
<dbReference type="PANTHER" id="PTHR33112:SF12">
    <property type="entry name" value="HETEROKARYON INCOMPATIBILITY DOMAIN-CONTAINING PROTEIN"/>
    <property type="match status" value="1"/>
</dbReference>
<evidence type="ECO:0000259" key="1">
    <source>
        <dbReference type="Pfam" id="PF06985"/>
    </source>
</evidence>